<evidence type="ECO:0000313" key="2">
    <source>
        <dbReference type="EMBL" id="OTI63062.1"/>
    </source>
</evidence>
<dbReference type="GO" id="GO:0016747">
    <property type="term" value="F:acyltransferase activity, transferring groups other than amino-acyl groups"/>
    <property type="evidence" value="ECO:0007669"/>
    <property type="project" value="InterPro"/>
</dbReference>
<feature type="domain" description="N-acetyltransferase" evidence="1">
    <location>
        <begin position="29"/>
        <end position="162"/>
    </location>
</feature>
<dbReference type="InterPro" id="IPR000182">
    <property type="entry name" value="GNAT_dom"/>
</dbReference>
<proteinExistence type="predicted"/>
<accession>A0A241XRD4</accession>
<dbReference type="Gene3D" id="3.40.630.30">
    <property type="match status" value="1"/>
</dbReference>
<dbReference type="PROSITE" id="PS51186">
    <property type="entry name" value="GNAT"/>
    <property type="match status" value="1"/>
</dbReference>
<organism evidence="2 3">
    <name type="scientific">Pseudomonas aeruginosa</name>
    <dbReference type="NCBI Taxonomy" id="287"/>
    <lineage>
        <taxon>Bacteria</taxon>
        <taxon>Pseudomonadati</taxon>
        <taxon>Pseudomonadota</taxon>
        <taxon>Gammaproteobacteria</taxon>
        <taxon>Pseudomonadales</taxon>
        <taxon>Pseudomonadaceae</taxon>
        <taxon>Pseudomonas</taxon>
    </lineage>
</organism>
<evidence type="ECO:0000313" key="3">
    <source>
        <dbReference type="Proteomes" id="UP000194857"/>
    </source>
</evidence>
<dbReference type="AlphaFoldDB" id="A0A241XRD4"/>
<keyword evidence="2" id="KW-0808">Transferase</keyword>
<protein>
    <submittedName>
        <fullName evidence="2">N-acetyltransferase</fullName>
    </submittedName>
</protein>
<dbReference type="CDD" id="cd04301">
    <property type="entry name" value="NAT_SF"/>
    <property type="match status" value="1"/>
</dbReference>
<gene>
    <name evidence="2" type="ORF">CAZ10_09480</name>
</gene>
<dbReference type="RefSeq" id="WP_065085934.1">
    <property type="nucleotide sequence ID" value="NZ_NFFZ01000004.1"/>
</dbReference>
<sequence length="232" mass="25676">MSFTITHVRDYPGPHIALQVVELAVENLTDITLLAVPPSNLMYEVYKHAIGVEIGVYVEHIGQTGDIKVGMVQATDEAGALIGFLIYLPVNGCPDACGVTYMAVSGRRRRQGIARAMVNEMLALFPHAGLSCSIEKVPYYEALGFQVLDRRDNQVYMNTRDYTAAGMMGTLNVAPIYESPVVQQIQDEIIRKYGRRALVDAQKQLARSYERGQARAEKFVREHLATKAAEVG</sequence>
<comment type="caution">
    <text evidence="2">The sequence shown here is derived from an EMBL/GenBank/DDBJ whole genome shotgun (WGS) entry which is preliminary data.</text>
</comment>
<evidence type="ECO:0000259" key="1">
    <source>
        <dbReference type="PROSITE" id="PS51186"/>
    </source>
</evidence>
<dbReference type="EMBL" id="NFFZ01000004">
    <property type="protein sequence ID" value="OTI63062.1"/>
    <property type="molecule type" value="Genomic_DNA"/>
</dbReference>
<dbReference type="SUPFAM" id="SSF55729">
    <property type="entry name" value="Acyl-CoA N-acyltransferases (Nat)"/>
    <property type="match status" value="1"/>
</dbReference>
<reference evidence="2 3" key="1">
    <citation type="submission" date="2017-05" db="EMBL/GenBank/DDBJ databases">
        <authorList>
            <person name="Song R."/>
            <person name="Chenine A.L."/>
            <person name="Ruprecht R.M."/>
        </authorList>
    </citation>
    <scope>NUCLEOTIDE SEQUENCE [LARGE SCALE GENOMIC DNA]</scope>
    <source>
        <strain evidence="2 3">S567_C10_BS</strain>
    </source>
</reference>
<dbReference type="InterPro" id="IPR016181">
    <property type="entry name" value="Acyl_CoA_acyltransferase"/>
</dbReference>
<dbReference type="Pfam" id="PF13508">
    <property type="entry name" value="Acetyltransf_7"/>
    <property type="match status" value="1"/>
</dbReference>
<name>A0A241XRD4_PSEAI</name>
<dbReference type="Proteomes" id="UP000194857">
    <property type="component" value="Unassembled WGS sequence"/>
</dbReference>